<gene>
    <name evidence="3" type="ORF">MFIFM68171_10698</name>
</gene>
<feature type="compositionally biased region" description="Acidic residues" evidence="1">
    <location>
        <begin position="314"/>
        <end position="329"/>
    </location>
</feature>
<dbReference type="InterPro" id="IPR006786">
    <property type="entry name" value="Pinin_SDK_MemA"/>
</dbReference>
<feature type="compositionally biased region" description="Basic and acidic residues" evidence="1">
    <location>
        <begin position="296"/>
        <end position="313"/>
    </location>
</feature>
<feature type="compositionally biased region" description="Acidic residues" evidence="1">
    <location>
        <begin position="261"/>
        <end position="277"/>
    </location>
</feature>
<feature type="compositionally biased region" description="Basic and acidic residues" evidence="1">
    <location>
        <begin position="128"/>
        <end position="157"/>
    </location>
</feature>
<dbReference type="Proteomes" id="UP001628179">
    <property type="component" value="Unassembled WGS sequence"/>
</dbReference>
<proteinExistence type="predicted"/>
<dbReference type="Pfam" id="PF04696">
    <property type="entry name" value="Pinin_SDK_memA"/>
    <property type="match status" value="1"/>
</dbReference>
<feature type="domain" description="Pinin/SDK/MemA protein" evidence="2">
    <location>
        <begin position="100"/>
        <end position="215"/>
    </location>
</feature>
<evidence type="ECO:0000259" key="2">
    <source>
        <dbReference type="Pfam" id="PF04696"/>
    </source>
</evidence>
<evidence type="ECO:0000256" key="1">
    <source>
        <dbReference type="SAM" id="MobiDB-lite"/>
    </source>
</evidence>
<name>A0ABQ0GRX2_9PEZI</name>
<feature type="region of interest" description="Disordered" evidence="1">
    <location>
        <begin position="226"/>
        <end position="329"/>
    </location>
</feature>
<feature type="compositionally biased region" description="Basic and acidic residues" evidence="1">
    <location>
        <begin position="75"/>
        <end position="85"/>
    </location>
</feature>
<evidence type="ECO:0000313" key="3">
    <source>
        <dbReference type="EMBL" id="GAB1320488.1"/>
    </source>
</evidence>
<sequence length="329" mass="37558">MAEAEDIITNKRKASTEPPEDATFIKRTKVEDGDENSGVGSELREPHNGITPIKEPGGSRTEKPPASAQETGPEPDARQSPEARRPSVAGGFPVRKSVSQEERKRGQRLFGGLLTALSRPASSSQQQKRLEIERRQQEKAQQRRAEDDKRRAEKLEKVRRARQIEQIKLDEQAMQSRHSSMLARAHSLETRSKPSLRYLPWELTKNQEETIKDQIYATQETIERERREFKARKAQRLKELGITPPSRSPSPPRQQRRPPEPEPEPEQGQEQEPDAQAEEAPVGEPKHTQQDTNPGDEARPPSKTRNYHDKDHDENGDEMVQDEEDTVIY</sequence>
<organism evidence="3 4">
    <name type="scientific">Madurella fahalii</name>
    <dbReference type="NCBI Taxonomy" id="1157608"/>
    <lineage>
        <taxon>Eukaryota</taxon>
        <taxon>Fungi</taxon>
        <taxon>Dikarya</taxon>
        <taxon>Ascomycota</taxon>
        <taxon>Pezizomycotina</taxon>
        <taxon>Sordariomycetes</taxon>
        <taxon>Sordariomycetidae</taxon>
        <taxon>Sordariales</taxon>
        <taxon>Sordariales incertae sedis</taxon>
        <taxon>Madurella</taxon>
    </lineage>
</organism>
<dbReference type="RefSeq" id="XP_070922218.1">
    <property type="nucleotide sequence ID" value="XM_071066117.1"/>
</dbReference>
<dbReference type="EMBL" id="BAAFSV010000006">
    <property type="protein sequence ID" value="GAB1320488.1"/>
    <property type="molecule type" value="Genomic_DNA"/>
</dbReference>
<feature type="region of interest" description="Disordered" evidence="1">
    <location>
        <begin position="169"/>
        <end position="190"/>
    </location>
</feature>
<dbReference type="GeneID" id="98181440"/>
<comment type="caution">
    <text evidence="3">The sequence shown here is derived from an EMBL/GenBank/DDBJ whole genome shotgun (WGS) entry which is preliminary data.</text>
</comment>
<evidence type="ECO:0000313" key="4">
    <source>
        <dbReference type="Proteomes" id="UP001628179"/>
    </source>
</evidence>
<feature type="region of interest" description="Disordered" evidence="1">
    <location>
        <begin position="1"/>
        <end position="157"/>
    </location>
</feature>
<reference evidence="3 4" key="1">
    <citation type="submission" date="2024-09" db="EMBL/GenBank/DDBJ databases">
        <title>Itraconazole resistance in Madurella fahalii resulting from another homologue of gene encoding cytochrome P450 14-alpha sterol demethylase (CYP51).</title>
        <authorList>
            <person name="Yoshioka I."/>
            <person name="Fahal A.H."/>
            <person name="Kaneko S."/>
            <person name="Yaguchi T."/>
        </authorList>
    </citation>
    <scope>NUCLEOTIDE SEQUENCE [LARGE SCALE GENOMIC DNA]</scope>
    <source>
        <strain evidence="3 4">IFM 68171</strain>
    </source>
</reference>
<accession>A0ABQ0GRX2</accession>
<keyword evidence="4" id="KW-1185">Reference proteome</keyword>
<protein>
    <recommendedName>
        <fullName evidence="2">Pinin/SDK/MemA protein domain-containing protein</fullName>
    </recommendedName>
</protein>